<dbReference type="InParanoid" id="A0A0C3JMH6"/>
<name>A0A0C3JMH6_PISTI</name>
<evidence type="ECO:0000256" key="1">
    <source>
        <dbReference type="SAM" id="MobiDB-lite"/>
    </source>
</evidence>
<evidence type="ECO:0000313" key="3">
    <source>
        <dbReference type="Proteomes" id="UP000054217"/>
    </source>
</evidence>
<feature type="region of interest" description="Disordered" evidence="1">
    <location>
        <begin position="1"/>
        <end position="110"/>
    </location>
</feature>
<proteinExistence type="predicted"/>
<evidence type="ECO:0000313" key="2">
    <source>
        <dbReference type="EMBL" id="KIN98746.1"/>
    </source>
</evidence>
<dbReference type="AlphaFoldDB" id="A0A0C3JMH6"/>
<feature type="compositionally biased region" description="Low complexity" evidence="1">
    <location>
        <begin position="36"/>
        <end position="46"/>
    </location>
</feature>
<protein>
    <submittedName>
        <fullName evidence="2">Uncharacterized protein</fullName>
    </submittedName>
</protein>
<dbReference type="HOGENOM" id="CLU_1603420_0_0_1"/>
<organism evidence="2 3">
    <name type="scientific">Pisolithus tinctorius Marx 270</name>
    <dbReference type="NCBI Taxonomy" id="870435"/>
    <lineage>
        <taxon>Eukaryota</taxon>
        <taxon>Fungi</taxon>
        <taxon>Dikarya</taxon>
        <taxon>Basidiomycota</taxon>
        <taxon>Agaricomycotina</taxon>
        <taxon>Agaricomycetes</taxon>
        <taxon>Agaricomycetidae</taxon>
        <taxon>Boletales</taxon>
        <taxon>Sclerodermatineae</taxon>
        <taxon>Pisolithaceae</taxon>
        <taxon>Pisolithus</taxon>
    </lineage>
</organism>
<sequence>MPRQFPQASDDDIENNEQEEPEAVDITISIADSDPESTTSKSPSSTNVNANSIPVRPLEGERVQTIFSPMRRGLRRNIDANQEAEDEGNREEDAKDDEDVHRQTNSDVEVGTGFRVGVHLGAGQGGTEVMTGLHARPRAGVRAPTKLRVAKSSTHRRKSRYQNLLW</sequence>
<keyword evidence="3" id="KW-1185">Reference proteome</keyword>
<feature type="compositionally biased region" description="Acidic residues" evidence="1">
    <location>
        <begin position="9"/>
        <end position="23"/>
    </location>
</feature>
<reference evidence="2 3" key="1">
    <citation type="submission" date="2014-04" db="EMBL/GenBank/DDBJ databases">
        <authorList>
            <consortium name="DOE Joint Genome Institute"/>
            <person name="Kuo A."/>
            <person name="Kohler A."/>
            <person name="Costa M.D."/>
            <person name="Nagy L.G."/>
            <person name="Floudas D."/>
            <person name="Copeland A."/>
            <person name="Barry K.W."/>
            <person name="Cichocki N."/>
            <person name="Veneault-Fourrey C."/>
            <person name="LaButti K."/>
            <person name="Lindquist E.A."/>
            <person name="Lipzen A."/>
            <person name="Lundell T."/>
            <person name="Morin E."/>
            <person name="Murat C."/>
            <person name="Sun H."/>
            <person name="Tunlid A."/>
            <person name="Henrissat B."/>
            <person name="Grigoriev I.V."/>
            <person name="Hibbett D.S."/>
            <person name="Martin F."/>
            <person name="Nordberg H.P."/>
            <person name="Cantor M.N."/>
            <person name="Hua S.X."/>
        </authorList>
    </citation>
    <scope>NUCLEOTIDE SEQUENCE [LARGE SCALE GENOMIC DNA]</scope>
    <source>
        <strain evidence="2 3">Marx 270</strain>
    </source>
</reference>
<gene>
    <name evidence="2" type="ORF">M404DRAFT_1005090</name>
</gene>
<dbReference type="EMBL" id="KN832012">
    <property type="protein sequence ID" value="KIN98746.1"/>
    <property type="molecule type" value="Genomic_DNA"/>
</dbReference>
<dbReference type="Proteomes" id="UP000054217">
    <property type="component" value="Unassembled WGS sequence"/>
</dbReference>
<reference evidence="3" key="2">
    <citation type="submission" date="2015-01" db="EMBL/GenBank/DDBJ databases">
        <title>Evolutionary Origins and Diversification of the Mycorrhizal Mutualists.</title>
        <authorList>
            <consortium name="DOE Joint Genome Institute"/>
            <consortium name="Mycorrhizal Genomics Consortium"/>
            <person name="Kohler A."/>
            <person name="Kuo A."/>
            <person name="Nagy L.G."/>
            <person name="Floudas D."/>
            <person name="Copeland A."/>
            <person name="Barry K.W."/>
            <person name="Cichocki N."/>
            <person name="Veneault-Fourrey C."/>
            <person name="LaButti K."/>
            <person name="Lindquist E.A."/>
            <person name="Lipzen A."/>
            <person name="Lundell T."/>
            <person name="Morin E."/>
            <person name="Murat C."/>
            <person name="Riley R."/>
            <person name="Ohm R."/>
            <person name="Sun H."/>
            <person name="Tunlid A."/>
            <person name="Henrissat B."/>
            <person name="Grigoriev I.V."/>
            <person name="Hibbett D.S."/>
            <person name="Martin F."/>
        </authorList>
    </citation>
    <scope>NUCLEOTIDE SEQUENCE [LARGE SCALE GENOMIC DNA]</scope>
    <source>
        <strain evidence="3">Marx 270</strain>
    </source>
</reference>
<accession>A0A0C3JMH6</accession>
<feature type="compositionally biased region" description="Acidic residues" evidence="1">
    <location>
        <begin position="82"/>
        <end position="97"/>
    </location>
</feature>